<feature type="domain" description="Ice-binding protein C-terminal" evidence="2">
    <location>
        <begin position="374"/>
        <end position="397"/>
    </location>
</feature>
<evidence type="ECO:0000313" key="3">
    <source>
        <dbReference type="EMBL" id="GCL62912.1"/>
    </source>
</evidence>
<keyword evidence="1" id="KW-0732">Signal</keyword>
<sequence>MNKRSLPLLLVLIASLVSAHHAQATLRRPNLATLSNGDSTDGTRSELWFSVLDPVGEMSYTLDLGVTMTMVRQANADAGSASTLAPAGSNIAATFQSASDATRDHAFWIIDPGKDTAWSQFAAAASLSNSAWAVMGSDSIGSAATVGGRGMLLTIGQGGEAAYRNLTNGGLNGLFAQVNQFVGVGVNNRPSHAVESDVTGDLESSIAVNGSSFDTKASHPDAYFAQVVETFAGLGVPAITNPIGQSAWFYDITRSGSSNLALATVNEFDNLGGDAYWGFTAEAGNTGRYLLSFTTQRFVSTAEARTALTFENSFARLAGVLSVANAVGQSDEVIGLTDGFLRRLVSRQAARSQLDGPTDKTLQLVQGLQAPVTPVPEPAGWVLMGLGLAGLGLWSRRRAR</sequence>
<dbReference type="OrthoDB" id="9153336at2"/>
<dbReference type="Pfam" id="PF07589">
    <property type="entry name" value="PEP-CTERM"/>
    <property type="match status" value="1"/>
</dbReference>
<organism evidence="3 4">
    <name type="scientific">Pseudaquabacterium pictum</name>
    <dbReference type="NCBI Taxonomy" id="2315236"/>
    <lineage>
        <taxon>Bacteria</taxon>
        <taxon>Pseudomonadati</taxon>
        <taxon>Pseudomonadota</taxon>
        <taxon>Betaproteobacteria</taxon>
        <taxon>Burkholderiales</taxon>
        <taxon>Sphaerotilaceae</taxon>
        <taxon>Pseudaquabacterium</taxon>
    </lineage>
</organism>
<evidence type="ECO:0000259" key="2">
    <source>
        <dbReference type="Pfam" id="PF07589"/>
    </source>
</evidence>
<evidence type="ECO:0000313" key="4">
    <source>
        <dbReference type="Proteomes" id="UP000301751"/>
    </source>
</evidence>
<dbReference type="AlphaFoldDB" id="A0A480AS77"/>
<accession>A0A480AS77</accession>
<feature type="chain" id="PRO_5019838755" description="Ice-binding protein C-terminal domain-containing protein" evidence="1">
    <location>
        <begin position="25"/>
        <end position="400"/>
    </location>
</feature>
<reference evidence="4" key="1">
    <citation type="submission" date="2019-03" db="EMBL/GenBank/DDBJ databases">
        <title>Aquabacterium pictum sp.nov., the first bacteriochlorophyll a-containing freshwater bacterium in the genus Aquabacterium of the class Betaproteobacteria.</title>
        <authorList>
            <person name="Hirose S."/>
            <person name="Tank M."/>
            <person name="Hara E."/>
            <person name="Tamaki H."/>
            <person name="Takaichi S."/>
            <person name="Haruta S."/>
            <person name="Hanada S."/>
        </authorList>
    </citation>
    <scope>NUCLEOTIDE SEQUENCE [LARGE SCALE GENOMIC DNA]</scope>
    <source>
        <strain evidence="4">W35</strain>
    </source>
</reference>
<dbReference type="InterPro" id="IPR013424">
    <property type="entry name" value="Ice-binding_C"/>
</dbReference>
<dbReference type="Proteomes" id="UP000301751">
    <property type="component" value="Unassembled WGS sequence"/>
</dbReference>
<dbReference type="EMBL" id="BJCL01000004">
    <property type="protein sequence ID" value="GCL62912.1"/>
    <property type="molecule type" value="Genomic_DNA"/>
</dbReference>
<feature type="signal peptide" evidence="1">
    <location>
        <begin position="1"/>
        <end position="24"/>
    </location>
</feature>
<dbReference type="RefSeq" id="WP_137732668.1">
    <property type="nucleotide sequence ID" value="NZ_BJCL01000004.1"/>
</dbReference>
<evidence type="ECO:0000256" key="1">
    <source>
        <dbReference type="SAM" id="SignalP"/>
    </source>
</evidence>
<gene>
    <name evidence="3" type="ORF">AQPW35_19930</name>
</gene>
<proteinExistence type="predicted"/>
<dbReference type="NCBIfam" id="TIGR02595">
    <property type="entry name" value="PEP_CTERM"/>
    <property type="match status" value="1"/>
</dbReference>
<comment type="caution">
    <text evidence="3">The sequence shown here is derived from an EMBL/GenBank/DDBJ whole genome shotgun (WGS) entry which is preliminary data.</text>
</comment>
<protein>
    <recommendedName>
        <fullName evidence="2">Ice-binding protein C-terminal domain-containing protein</fullName>
    </recommendedName>
</protein>
<keyword evidence="4" id="KW-1185">Reference proteome</keyword>
<name>A0A480AS77_9BURK</name>